<sequence>MYRHLPAEEGALVNGSLRPSVLRLVLLLLHQFVHLLLRQPDALVESLVLLVVVRLCIQHLFVVGQISRLARYHQLQRVYFLHRFRPLVRRESVVLVQLFR</sequence>
<keyword evidence="2" id="KW-1185">Reference proteome</keyword>
<dbReference type="Proteomes" id="UP001209878">
    <property type="component" value="Unassembled WGS sequence"/>
</dbReference>
<proteinExistence type="predicted"/>
<protein>
    <submittedName>
        <fullName evidence="1">Uncharacterized protein</fullName>
    </submittedName>
</protein>
<gene>
    <name evidence="1" type="ORF">NP493_927g00064</name>
</gene>
<comment type="caution">
    <text evidence="1">The sequence shown here is derived from an EMBL/GenBank/DDBJ whole genome shotgun (WGS) entry which is preliminary data.</text>
</comment>
<evidence type="ECO:0000313" key="1">
    <source>
        <dbReference type="EMBL" id="KAK2172786.1"/>
    </source>
</evidence>
<reference evidence="1" key="1">
    <citation type="journal article" date="2023" name="Mol. Biol. Evol.">
        <title>Third-Generation Sequencing Reveals the Adaptive Role of the Epigenome in Three Deep-Sea Polychaetes.</title>
        <authorList>
            <person name="Perez M."/>
            <person name="Aroh O."/>
            <person name="Sun Y."/>
            <person name="Lan Y."/>
            <person name="Juniper S.K."/>
            <person name="Young C.R."/>
            <person name="Angers B."/>
            <person name="Qian P.Y."/>
        </authorList>
    </citation>
    <scope>NUCLEOTIDE SEQUENCE</scope>
    <source>
        <strain evidence="1">R07B-5</strain>
    </source>
</reference>
<evidence type="ECO:0000313" key="2">
    <source>
        <dbReference type="Proteomes" id="UP001209878"/>
    </source>
</evidence>
<dbReference type="EMBL" id="JAODUO010000929">
    <property type="protein sequence ID" value="KAK2172786.1"/>
    <property type="molecule type" value="Genomic_DNA"/>
</dbReference>
<accession>A0AAD9KJY7</accession>
<organism evidence="1 2">
    <name type="scientific">Ridgeia piscesae</name>
    <name type="common">Tubeworm</name>
    <dbReference type="NCBI Taxonomy" id="27915"/>
    <lineage>
        <taxon>Eukaryota</taxon>
        <taxon>Metazoa</taxon>
        <taxon>Spiralia</taxon>
        <taxon>Lophotrochozoa</taxon>
        <taxon>Annelida</taxon>
        <taxon>Polychaeta</taxon>
        <taxon>Sedentaria</taxon>
        <taxon>Canalipalpata</taxon>
        <taxon>Sabellida</taxon>
        <taxon>Siboglinidae</taxon>
        <taxon>Ridgeia</taxon>
    </lineage>
</organism>
<dbReference type="AlphaFoldDB" id="A0AAD9KJY7"/>
<name>A0AAD9KJY7_RIDPI</name>